<accession>A0A834I065</accession>
<protein>
    <submittedName>
        <fullName evidence="1">Uncharacterized protein</fullName>
    </submittedName>
</protein>
<evidence type="ECO:0000313" key="1">
    <source>
        <dbReference type="EMBL" id="KAF7271955.1"/>
    </source>
</evidence>
<comment type="caution">
    <text evidence="1">The sequence shown here is derived from an EMBL/GenBank/DDBJ whole genome shotgun (WGS) entry which is preliminary data.</text>
</comment>
<organism evidence="1 2">
    <name type="scientific">Rhynchophorus ferrugineus</name>
    <name type="common">Red palm weevil</name>
    <name type="synonym">Curculio ferrugineus</name>
    <dbReference type="NCBI Taxonomy" id="354439"/>
    <lineage>
        <taxon>Eukaryota</taxon>
        <taxon>Metazoa</taxon>
        <taxon>Ecdysozoa</taxon>
        <taxon>Arthropoda</taxon>
        <taxon>Hexapoda</taxon>
        <taxon>Insecta</taxon>
        <taxon>Pterygota</taxon>
        <taxon>Neoptera</taxon>
        <taxon>Endopterygota</taxon>
        <taxon>Coleoptera</taxon>
        <taxon>Polyphaga</taxon>
        <taxon>Cucujiformia</taxon>
        <taxon>Curculionidae</taxon>
        <taxon>Dryophthorinae</taxon>
        <taxon>Rhynchophorus</taxon>
    </lineage>
</organism>
<reference evidence="1" key="1">
    <citation type="submission" date="2020-08" db="EMBL/GenBank/DDBJ databases">
        <title>Genome sequencing and assembly of the red palm weevil Rhynchophorus ferrugineus.</title>
        <authorList>
            <person name="Dias G.B."/>
            <person name="Bergman C.M."/>
            <person name="Manee M."/>
        </authorList>
    </citation>
    <scope>NUCLEOTIDE SEQUENCE</scope>
    <source>
        <strain evidence="1">AA-2017</strain>
        <tissue evidence="1">Whole larva</tissue>
    </source>
</reference>
<sequence>MVVRSSADVTREMLRALYANRLHCTEPLCWPDTGEQTPRDRPYQLVRCNAGGVAGSRSLSSSPPTWTVR</sequence>
<dbReference type="EMBL" id="JAACXV010013877">
    <property type="protein sequence ID" value="KAF7271955.1"/>
    <property type="molecule type" value="Genomic_DNA"/>
</dbReference>
<proteinExistence type="predicted"/>
<dbReference type="AlphaFoldDB" id="A0A834I065"/>
<gene>
    <name evidence="1" type="ORF">GWI33_015252</name>
</gene>
<dbReference type="Proteomes" id="UP000625711">
    <property type="component" value="Unassembled WGS sequence"/>
</dbReference>
<keyword evidence="2" id="KW-1185">Reference proteome</keyword>
<name>A0A834I065_RHYFE</name>
<evidence type="ECO:0000313" key="2">
    <source>
        <dbReference type="Proteomes" id="UP000625711"/>
    </source>
</evidence>